<feature type="binding site" evidence="9">
    <location>
        <begin position="130"/>
        <end position="132"/>
    </location>
    <ligand>
        <name>L-histidine</name>
        <dbReference type="ChEBI" id="CHEBI:57595"/>
    </ligand>
</feature>
<evidence type="ECO:0000256" key="2">
    <source>
        <dbReference type="ARBA" id="ARBA00022598"/>
    </source>
</evidence>
<dbReference type="CDD" id="cd00773">
    <property type="entry name" value="HisRS-like_core"/>
    <property type="match status" value="1"/>
</dbReference>
<feature type="binding site" evidence="9">
    <location>
        <position position="179"/>
    </location>
    <ligand>
        <name>L-histidine</name>
        <dbReference type="ChEBI" id="CHEBI:57595"/>
    </ligand>
</feature>
<dbReference type="PROSITE" id="PS50862">
    <property type="entry name" value="AA_TRNA_LIGASE_II"/>
    <property type="match status" value="1"/>
</dbReference>
<comment type="similarity">
    <text evidence="1 8">Belongs to the class-II aminoacyl-tRNA synthetase family.</text>
</comment>
<dbReference type="InterPro" id="IPR036621">
    <property type="entry name" value="Anticodon-bd_dom_sf"/>
</dbReference>
<dbReference type="Gene3D" id="3.30.930.10">
    <property type="entry name" value="Bira Bifunctional Protein, Domain 2"/>
    <property type="match status" value="1"/>
</dbReference>
<dbReference type="PIRSF" id="PIRSF001549">
    <property type="entry name" value="His-tRNA_synth"/>
    <property type="match status" value="1"/>
</dbReference>
<gene>
    <name evidence="8" type="primary">hisS</name>
    <name evidence="12" type="ORF">COY93_02110</name>
</gene>
<accession>A0A2M7QBF5</accession>
<proteinExistence type="inferred from homology"/>
<dbReference type="SUPFAM" id="SSF52954">
    <property type="entry name" value="Class II aaRS ABD-related"/>
    <property type="match status" value="1"/>
</dbReference>
<dbReference type="Pfam" id="PF03129">
    <property type="entry name" value="HGTP_anticodon"/>
    <property type="match status" value="1"/>
</dbReference>
<protein>
    <recommendedName>
        <fullName evidence="8">Histidine--tRNA ligase</fullName>
        <ecNumber evidence="8">6.1.1.21</ecNumber>
    </recommendedName>
    <alternativeName>
        <fullName evidence="8">Histidyl-tRNA synthetase</fullName>
        <shortName evidence="8">HisRS</shortName>
    </alternativeName>
</protein>
<dbReference type="Pfam" id="PF13393">
    <property type="entry name" value="tRNA-synt_His"/>
    <property type="match status" value="1"/>
</dbReference>
<dbReference type="GO" id="GO:0004821">
    <property type="term" value="F:histidine-tRNA ligase activity"/>
    <property type="evidence" value="ECO:0007669"/>
    <property type="project" value="UniProtKB-UniRule"/>
</dbReference>
<evidence type="ECO:0000256" key="3">
    <source>
        <dbReference type="ARBA" id="ARBA00022741"/>
    </source>
</evidence>
<dbReference type="SUPFAM" id="SSF55681">
    <property type="entry name" value="Class II aaRS and biotin synthetases"/>
    <property type="match status" value="1"/>
</dbReference>
<comment type="subcellular location">
    <subcellularLocation>
        <location evidence="8">Cytoplasm</location>
    </subcellularLocation>
</comment>
<feature type="binding site" evidence="9">
    <location>
        <position position="175"/>
    </location>
    <ligand>
        <name>L-histidine</name>
        <dbReference type="ChEBI" id="CHEBI:57595"/>
    </ligand>
</feature>
<sequence length="470" mass="52976">MVFKKKIVTVGKSVTVRKPTEKRSSSKAVFRNSNTAVPPPEEKPVIRTKGVPQTLRGMKDILPAEQKFWRQVRHTAEDLAEAYGFERIETPILESTPLFVRSVGVQTDVVEKEMFSFVDRGGDNVTLRPEGTASVVRSYINHGMFSLPQPVKLYYIGPMFRYERPQHGRYRQHTQFGVEVFGDENPVLDAEIMLLAYLFYRGIGVSSVVHVNSLGCSDCRPRYREELVAYYRSRRSQLCEDCKRRISKNPFRLLDCKEDGCSALKEEAPQILDSLDDACKEHLMKVLEYLDDLQVPYVLDPHLVRGFDYYTRTVFELLPEEGDTKTALGGGGRYDGLVELLGGRPTPACGFGIGLERAILQMKVQEIEPSQNDTPDVFLAQLGDNARRKAFVLFEELRVAGIRLAGNFTKGSLKVQLEIANRLGARYTVILGQQEVIDGTILVRDMESGMQEIVDGKKAVSELKKKIGRG</sequence>
<evidence type="ECO:0000256" key="10">
    <source>
        <dbReference type="SAM" id="MobiDB-lite"/>
    </source>
</evidence>
<evidence type="ECO:0000256" key="8">
    <source>
        <dbReference type="HAMAP-Rule" id="MF_00127"/>
    </source>
</evidence>
<keyword evidence="2 8" id="KW-0436">Ligase</keyword>
<evidence type="ECO:0000259" key="11">
    <source>
        <dbReference type="PROSITE" id="PS50862"/>
    </source>
</evidence>
<evidence type="ECO:0000313" key="13">
    <source>
        <dbReference type="Proteomes" id="UP000230973"/>
    </source>
</evidence>
<feature type="binding site" evidence="9">
    <location>
        <begin position="309"/>
        <end position="310"/>
    </location>
    <ligand>
        <name>L-histidine</name>
        <dbReference type="ChEBI" id="CHEBI:57595"/>
    </ligand>
</feature>
<keyword evidence="8" id="KW-0963">Cytoplasm</keyword>
<evidence type="ECO:0000256" key="5">
    <source>
        <dbReference type="ARBA" id="ARBA00022917"/>
    </source>
</evidence>
<dbReference type="AlphaFoldDB" id="A0A2M7QBF5"/>
<evidence type="ECO:0000256" key="4">
    <source>
        <dbReference type="ARBA" id="ARBA00022840"/>
    </source>
</evidence>
<feature type="binding site" evidence="9">
    <location>
        <position position="161"/>
    </location>
    <ligand>
        <name>L-histidine</name>
        <dbReference type="ChEBI" id="CHEBI:57595"/>
    </ligand>
</feature>
<feature type="domain" description="Aminoacyl-transfer RNA synthetases class-II family profile" evidence="11">
    <location>
        <begin position="52"/>
        <end position="362"/>
    </location>
</feature>
<evidence type="ECO:0000256" key="1">
    <source>
        <dbReference type="ARBA" id="ARBA00008226"/>
    </source>
</evidence>
<dbReference type="Gene3D" id="3.40.50.800">
    <property type="entry name" value="Anticodon-binding domain"/>
    <property type="match status" value="1"/>
</dbReference>
<evidence type="ECO:0000256" key="6">
    <source>
        <dbReference type="ARBA" id="ARBA00023146"/>
    </source>
</evidence>
<evidence type="ECO:0000313" key="12">
    <source>
        <dbReference type="EMBL" id="PIY62772.1"/>
    </source>
</evidence>
<keyword evidence="4 8" id="KW-0067">ATP-binding</keyword>
<dbReference type="InterPro" id="IPR015807">
    <property type="entry name" value="His-tRNA-ligase"/>
</dbReference>
<dbReference type="InterPro" id="IPR045864">
    <property type="entry name" value="aa-tRNA-synth_II/BPL/LPL"/>
</dbReference>
<evidence type="ECO:0000256" key="7">
    <source>
        <dbReference type="ARBA" id="ARBA00047639"/>
    </source>
</evidence>
<keyword evidence="6 8" id="KW-0030">Aminoacyl-tRNA synthetase</keyword>
<keyword evidence="3 8" id="KW-0547">Nucleotide-binding</keyword>
<organism evidence="12 13">
    <name type="scientific">Candidatus Uhrbacteria bacterium CG_4_10_14_0_8_um_filter_58_22</name>
    <dbReference type="NCBI Taxonomy" id="1975029"/>
    <lineage>
        <taxon>Bacteria</taxon>
        <taxon>Candidatus Uhriibacteriota</taxon>
    </lineage>
</organism>
<comment type="caution">
    <text evidence="12">The sequence shown here is derived from an EMBL/GenBank/DDBJ whole genome shotgun (WGS) entry which is preliminary data.</text>
</comment>
<dbReference type="InterPro" id="IPR004516">
    <property type="entry name" value="HisRS/HisZ"/>
</dbReference>
<dbReference type="EC" id="6.1.1.21" evidence="8"/>
<dbReference type="Proteomes" id="UP000230973">
    <property type="component" value="Unassembled WGS sequence"/>
</dbReference>
<dbReference type="CDD" id="cd00859">
    <property type="entry name" value="HisRS_anticodon"/>
    <property type="match status" value="1"/>
</dbReference>
<comment type="subunit">
    <text evidence="8">Homodimer.</text>
</comment>
<dbReference type="PANTHER" id="PTHR43707:SF1">
    <property type="entry name" value="HISTIDINE--TRNA LIGASE, MITOCHONDRIAL-RELATED"/>
    <property type="match status" value="1"/>
</dbReference>
<dbReference type="GO" id="GO:0006427">
    <property type="term" value="P:histidyl-tRNA aminoacylation"/>
    <property type="evidence" value="ECO:0007669"/>
    <property type="project" value="UniProtKB-UniRule"/>
</dbReference>
<feature type="binding site" evidence="9">
    <location>
        <position position="305"/>
    </location>
    <ligand>
        <name>L-histidine</name>
        <dbReference type="ChEBI" id="CHEBI:57595"/>
    </ligand>
</feature>
<dbReference type="InterPro" id="IPR041715">
    <property type="entry name" value="HisRS-like_core"/>
</dbReference>
<dbReference type="NCBIfam" id="TIGR00442">
    <property type="entry name" value="hisS"/>
    <property type="match status" value="1"/>
</dbReference>
<dbReference type="InterPro" id="IPR006195">
    <property type="entry name" value="aa-tRNA-synth_II"/>
</dbReference>
<dbReference type="GO" id="GO:0005737">
    <property type="term" value="C:cytoplasm"/>
    <property type="evidence" value="ECO:0007669"/>
    <property type="project" value="UniProtKB-SubCell"/>
</dbReference>
<dbReference type="GO" id="GO:0005524">
    <property type="term" value="F:ATP binding"/>
    <property type="evidence" value="ECO:0007669"/>
    <property type="project" value="UniProtKB-UniRule"/>
</dbReference>
<evidence type="ECO:0000256" key="9">
    <source>
        <dbReference type="PIRSR" id="PIRSR001549-1"/>
    </source>
</evidence>
<dbReference type="InterPro" id="IPR033656">
    <property type="entry name" value="HisRS_anticodon"/>
</dbReference>
<dbReference type="EMBL" id="PFLC01000027">
    <property type="protein sequence ID" value="PIY62772.1"/>
    <property type="molecule type" value="Genomic_DNA"/>
</dbReference>
<dbReference type="PANTHER" id="PTHR43707">
    <property type="entry name" value="HISTIDYL-TRNA SYNTHETASE"/>
    <property type="match status" value="1"/>
</dbReference>
<keyword evidence="5 8" id="KW-0648">Protein biosynthesis</keyword>
<reference evidence="13" key="1">
    <citation type="submission" date="2017-09" db="EMBL/GenBank/DDBJ databases">
        <title>Depth-based differentiation of microbial function through sediment-hosted aquifers and enrichment of novel symbionts in the deep terrestrial subsurface.</title>
        <authorList>
            <person name="Probst A.J."/>
            <person name="Ladd B."/>
            <person name="Jarett J.K."/>
            <person name="Geller-Mcgrath D.E."/>
            <person name="Sieber C.M.K."/>
            <person name="Emerson J.B."/>
            <person name="Anantharaman K."/>
            <person name="Thomas B.C."/>
            <person name="Malmstrom R."/>
            <person name="Stieglmeier M."/>
            <person name="Klingl A."/>
            <person name="Woyke T."/>
            <person name="Ryan C.M."/>
            <person name="Banfield J.F."/>
        </authorList>
    </citation>
    <scope>NUCLEOTIDE SEQUENCE [LARGE SCALE GENOMIC DNA]</scope>
</reference>
<dbReference type="InterPro" id="IPR004154">
    <property type="entry name" value="Anticodon-bd"/>
</dbReference>
<dbReference type="HAMAP" id="MF_00127">
    <property type="entry name" value="His_tRNA_synth"/>
    <property type="match status" value="1"/>
</dbReference>
<name>A0A2M7QBF5_9BACT</name>
<feature type="region of interest" description="Disordered" evidence="10">
    <location>
        <begin position="21"/>
        <end position="42"/>
    </location>
</feature>
<comment type="catalytic activity">
    <reaction evidence="7 8">
        <text>tRNA(His) + L-histidine + ATP = L-histidyl-tRNA(His) + AMP + diphosphate + H(+)</text>
        <dbReference type="Rhea" id="RHEA:17313"/>
        <dbReference type="Rhea" id="RHEA-COMP:9665"/>
        <dbReference type="Rhea" id="RHEA-COMP:9689"/>
        <dbReference type="ChEBI" id="CHEBI:15378"/>
        <dbReference type="ChEBI" id="CHEBI:30616"/>
        <dbReference type="ChEBI" id="CHEBI:33019"/>
        <dbReference type="ChEBI" id="CHEBI:57595"/>
        <dbReference type="ChEBI" id="CHEBI:78442"/>
        <dbReference type="ChEBI" id="CHEBI:78527"/>
        <dbReference type="ChEBI" id="CHEBI:456215"/>
        <dbReference type="EC" id="6.1.1.21"/>
    </reaction>
</comment>